<feature type="region of interest" description="Disordered" evidence="1">
    <location>
        <begin position="1"/>
        <end position="21"/>
    </location>
</feature>
<dbReference type="RefSeq" id="WP_149401114.1">
    <property type="nucleotide sequence ID" value="NZ_BIXY01000018.1"/>
</dbReference>
<keyword evidence="3" id="KW-1185">Reference proteome</keyword>
<evidence type="ECO:0000313" key="2">
    <source>
        <dbReference type="EMBL" id="GCF08119.1"/>
    </source>
</evidence>
<dbReference type="AlphaFoldDB" id="A0A5A5TAV3"/>
<sequence length="60" mass="6767">MNIHEHVGGMNEKGKSPITNEMSLDMAQPVIGQEMPMEIDTLEQVENHIASQRLMQPNVH</sequence>
<protein>
    <submittedName>
        <fullName evidence="2">Uncharacterized protein</fullName>
    </submittedName>
</protein>
<gene>
    <name evidence="2" type="ORF">KDI_16830</name>
</gene>
<reference evidence="2 3" key="1">
    <citation type="submission" date="2019-01" db="EMBL/GenBank/DDBJ databases">
        <title>Draft genome sequence of Dictyobacter sp. Uno17.</title>
        <authorList>
            <person name="Wang C.M."/>
            <person name="Zheng Y."/>
            <person name="Sakai Y."/>
            <person name="Abe K."/>
            <person name="Yokota A."/>
            <person name="Yabe S."/>
        </authorList>
    </citation>
    <scope>NUCLEOTIDE SEQUENCE [LARGE SCALE GENOMIC DNA]</scope>
    <source>
        <strain evidence="2 3">Uno17</strain>
    </source>
</reference>
<evidence type="ECO:0000313" key="3">
    <source>
        <dbReference type="Proteomes" id="UP000322530"/>
    </source>
</evidence>
<accession>A0A5A5TAV3</accession>
<organism evidence="2 3">
    <name type="scientific">Dictyobacter arantiisoli</name>
    <dbReference type="NCBI Taxonomy" id="2014874"/>
    <lineage>
        <taxon>Bacteria</taxon>
        <taxon>Bacillati</taxon>
        <taxon>Chloroflexota</taxon>
        <taxon>Ktedonobacteria</taxon>
        <taxon>Ktedonobacterales</taxon>
        <taxon>Dictyobacteraceae</taxon>
        <taxon>Dictyobacter</taxon>
    </lineage>
</organism>
<feature type="compositionally biased region" description="Basic and acidic residues" evidence="1">
    <location>
        <begin position="1"/>
        <end position="15"/>
    </location>
</feature>
<dbReference type="EMBL" id="BIXY01000018">
    <property type="protein sequence ID" value="GCF08119.1"/>
    <property type="molecule type" value="Genomic_DNA"/>
</dbReference>
<comment type="caution">
    <text evidence="2">The sequence shown here is derived from an EMBL/GenBank/DDBJ whole genome shotgun (WGS) entry which is preliminary data.</text>
</comment>
<name>A0A5A5TAV3_9CHLR</name>
<dbReference type="Proteomes" id="UP000322530">
    <property type="component" value="Unassembled WGS sequence"/>
</dbReference>
<evidence type="ECO:0000256" key="1">
    <source>
        <dbReference type="SAM" id="MobiDB-lite"/>
    </source>
</evidence>
<proteinExistence type="predicted"/>